<evidence type="ECO:0000313" key="2">
    <source>
        <dbReference type="EMBL" id="TFH56824.1"/>
    </source>
</evidence>
<dbReference type="AlphaFoldDB" id="A0A4Y8TZE2"/>
<name>A0A4Y8TZE2_9MICC</name>
<reference evidence="2 3" key="1">
    <citation type="submission" date="2019-03" db="EMBL/GenBank/DDBJ databases">
        <title>Glutamicibacter sp. LJH19 genome.</title>
        <authorList>
            <person name="Sinai Borker S."/>
            <person name="Kumar R."/>
        </authorList>
    </citation>
    <scope>NUCLEOTIDE SEQUENCE [LARGE SCALE GENOMIC DNA]</scope>
    <source>
        <strain evidence="2 3">LJH19</strain>
    </source>
</reference>
<accession>A0A4Y8TZE2</accession>
<protein>
    <submittedName>
        <fullName evidence="2">Uncharacterized protein</fullName>
    </submittedName>
</protein>
<dbReference type="RefSeq" id="WP_134779891.1">
    <property type="nucleotide sequence ID" value="NZ_SPDS01000001.1"/>
</dbReference>
<organism evidence="2 3">
    <name type="scientific">Glutamicibacter arilaitensis</name>
    <dbReference type="NCBI Taxonomy" id="256701"/>
    <lineage>
        <taxon>Bacteria</taxon>
        <taxon>Bacillati</taxon>
        <taxon>Actinomycetota</taxon>
        <taxon>Actinomycetes</taxon>
        <taxon>Micrococcales</taxon>
        <taxon>Micrococcaceae</taxon>
        <taxon>Glutamicibacter</taxon>
    </lineage>
</organism>
<sequence>MNQQQSIRDLLANHLGASKPPISVDLSGNHTEDPGQPPALNSPELKTSIMNALAGTTEQDGK</sequence>
<feature type="region of interest" description="Disordered" evidence="1">
    <location>
        <begin position="1"/>
        <end position="43"/>
    </location>
</feature>
<comment type="caution">
    <text evidence="2">The sequence shown here is derived from an EMBL/GenBank/DDBJ whole genome shotgun (WGS) entry which is preliminary data.</text>
</comment>
<evidence type="ECO:0000256" key="1">
    <source>
        <dbReference type="SAM" id="MobiDB-lite"/>
    </source>
</evidence>
<dbReference type="EMBL" id="SPDS01000001">
    <property type="protein sequence ID" value="TFH56824.1"/>
    <property type="molecule type" value="Genomic_DNA"/>
</dbReference>
<dbReference type="Proteomes" id="UP000297638">
    <property type="component" value="Unassembled WGS sequence"/>
</dbReference>
<gene>
    <name evidence="2" type="ORF">EXY26_07315</name>
</gene>
<evidence type="ECO:0000313" key="3">
    <source>
        <dbReference type="Proteomes" id="UP000297638"/>
    </source>
</evidence>
<proteinExistence type="predicted"/>